<evidence type="ECO:0000256" key="1">
    <source>
        <dbReference type="SAM" id="MobiDB-lite"/>
    </source>
</evidence>
<feature type="compositionally biased region" description="Polar residues" evidence="1">
    <location>
        <begin position="63"/>
        <end position="81"/>
    </location>
</feature>
<keyword evidence="3" id="KW-1185">Reference proteome</keyword>
<proteinExistence type="predicted"/>
<organism evidence="2 3">
    <name type="scientific">Penicillium hetheringtonii</name>
    <dbReference type="NCBI Taxonomy" id="911720"/>
    <lineage>
        <taxon>Eukaryota</taxon>
        <taxon>Fungi</taxon>
        <taxon>Dikarya</taxon>
        <taxon>Ascomycota</taxon>
        <taxon>Pezizomycotina</taxon>
        <taxon>Eurotiomycetes</taxon>
        <taxon>Eurotiomycetidae</taxon>
        <taxon>Eurotiales</taxon>
        <taxon>Aspergillaceae</taxon>
        <taxon>Penicillium</taxon>
    </lineage>
</organism>
<sequence length="655" mass="73059">MKHSRKTGILPEDNNNHFRTPRKPSTAATHLLSRSTTSNTAPSPAISTPSTVRKGNPLPPIRAQSTLTQIDFIPQPTNVDNDQWDYLAEEHHDGAQNRQKSAHLDDGSESETDYRPPLRTRANSSRFETNNDHPKRRRKSNMTPIRTVGQGQSLQSGQTPKASGAGRGKRKSTEKQSAKRDKTLTQMDFVRRYIPIEDSDDNDVNMAYIQPSPQLPIEKDEAREQDASATITKAVKFEPRVSSKRNRRMLEHEIDLSTGETITSGESQNTNMLNTQKYAPPSKPPLTPQKYRKLEIPSSQSPESPGLTSITSSQFNAATRSPLKRIPLNFGLQEDIVKQESPPASLMAGDSQYHENASQARSPTRLSLFQEENAQQEQSISADVAKKVNSHVEESDYMERLPEDKGWKPHRSQRERTVVYETDAESSASEFDPAENESLNPTNEEILRERVSHLVDDGSGLPSDDSQEPPLPETQPREDLGLNPPSEPPMSDASAYYQRVQPATQFPLEPVPALNTQKLHELFPNDDNTQSPQHKPVPAHSYQKFQGPFLQSQTQGQRENPEQDHTEVVPESSPMREQQDHMDEADGSVFQRPPAPGSVVQVESSQPVHRGDSGPGNILSRSQLLTSSVMESIALPNFWTASQDSVGEPYSLPEH</sequence>
<feature type="compositionally biased region" description="Polar residues" evidence="1">
    <location>
        <begin position="141"/>
        <end position="161"/>
    </location>
</feature>
<feature type="compositionally biased region" description="Polar residues" evidence="1">
    <location>
        <begin position="549"/>
        <end position="558"/>
    </location>
</feature>
<feature type="compositionally biased region" description="Basic and acidic residues" evidence="1">
    <location>
        <begin position="171"/>
        <end position="186"/>
    </location>
</feature>
<gene>
    <name evidence="2" type="ORF">N7450_002731</name>
</gene>
<feature type="region of interest" description="Disordered" evidence="1">
    <location>
        <begin position="240"/>
        <end position="320"/>
    </location>
</feature>
<accession>A0AAD6GXK7</accession>
<feature type="compositionally biased region" description="Polar residues" evidence="1">
    <location>
        <begin position="354"/>
        <end position="381"/>
    </location>
</feature>
<feature type="compositionally biased region" description="Basic and acidic residues" evidence="1">
    <location>
        <begin position="559"/>
        <end position="568"/>
    </location>
</feature>
<protein>
    <submittedName>
        <fullName evidence="2">Uncharacterized protein</fullName>
    </submittedName>
</protein>
<dbReference type="AlphaFoldDB" id="A0AAD6GXK7"/>
<feature type="compositionally biased region" description="Basic and acidic residues" evidence="1">
    <location>
        <begin position="384"/>
        <end position="418"/>
    </location>
</feature>
<name>A0AAD6GXK7_9EURO</name>
<feature type="compositionally biased region" description="Polar residues" evidence="1">
    <location>
        <begin position="258"/>
        <end position="277"/>
    </location>
</feature>
<feature type="compositionally biased region" description="Polar residues" evidence="1">
    <location>
        <begin position="26"/>
        <end position="53"/>
    </location>
</feature>
<feature type="region of interest" description="Disordered" evidence="1">
    <location>
        <begin position="1"/>
        <end position="186"/>
    </location>
</feature>
<feature type="compositionally biased region" description="Polar residues" evidence="1">
    <location>
        <begin position="297"/>
        <end position="319"/>
    </location>
</feature>
<comment type="caution">
    <text evidence="2">The sequence shown here is derived from an EMBL/GenBank/DDBJ whole genome shotgun (WGS) entry which is preliminary data.</text>
</comment>
<dbReference type="Proteomes" id="UP001216150">
    <property type="component" value="Unassembled WGS sequence"/>
</dbReference>
<dbReference type="EMBL" id="JAQJAC010000002">
    <property type="protein sequence ID" value="KAJ5596273.1"/>
    <property type="molecule type" value="Genomic_DNA"/>
</dbReference>
<feature type="region of interest" description="Disordered" evidence="1">
    <location>
        <begin position="343"/>
        <end position="620"/>
    </location>
</feature>
<feature type="compositionally biased region" description="Basic and acidic residues" evidence="1">
    <location>
        <begin position="445"/>
        <end position="456"/>
    </location>
</feature>
<feature type="compositionally biased region" description="Basic and acidic residues" evidence="1">
    <location>
        <begin position="102"/>
        <end position="116"/>
    </location>
</feature>
<reference evidence="2 3" key="1">
    <citation type="journal article" date="2023" name="IMA Fungus">
        <title>Comparative genomic study of the Penicillium genus elucidates a diverse pangenome and 15 lateral gene transfer events.</title>
        <authorList>
            <person name="Petersen C."/>
            <person name="Sorensen T."/>
            <person name="Nielsen M.R."/>
            <person name="Sondergaard T.E."/>
            <person name="Sorensen J.L."/>
            <person name="Fitzpatrick D.A."/>
            <person name="Frisvad J.C."/>
            <person name="Nielsen K.L."/>
        </authorList>
    </citation>
    <scope>NUCLEOTIDE SEQUENCE [LARGE SCALE GENOMIC DNA]</scope>
    <source>
        <strain evidence="2 3">IBT 29057</strain>
    </source>
</reference>
<evidence type="ECO:0000313" key="2">
    <source>
        <dbReference type="EMBL" id="KAJ5596273.1"/>
    </source>
</evidence>
<evidence type="ECO:0000313" key="3">
    <source>
        <dbReference type="Proteomes" id="UP001216150"/>
    </source>
</evidence>